<dbReference type="EMBL" id="NBIV01000328">
    <property type="protein sequence ID" value="PXF40274.1"/>
    <property type="molecule type" value="Genomic_DNA"/>
</dbReference>
<feature type="domain" description="Amine oxidase" evidence="1">
    <location>
        <begin position="19"/>
        <end position="523"/>
    </location>
</feature>
<dbReference type="SUPFAM" id="SSF54373">
    <property type="entry name" value="FAD-linked reductases, C-terminal domain"/>
    <property type="match status" value="1"/>
</dbReference>
<protein>
    <submittedName>
        <fullName evidence="2">Aplysianin-A</fullName>
    </submittedName>
</protein>
<dbReference type="InterPro" id="IPR002937">
    <property type="entry name" value="Amino_oxidase"/>
</dbReference>
<sequence>MEVPQLENVDIAVIGAGAAGLYCTYRLLTGLDVDGNPKNVSVAVYEARQRIGGRINSVKLHRNSDAVELGAMRYLPNQKIINSLVENVIAKATDAAATDFEFDSFYHEDGHCLRRPLSFEATESTTQCTSSKNGSRWVGKSIDGILETVVSDVLMADGFSLQELRNDPSKSHQKWNEMTQTLTYRFTGPYENWLLNNMSLDQVLRDQLDKETYEFVRRYDAYDSTYYSSACYGFEVCVEDFTHNTKYRTVKGGLGIAMRYLEDEITRVGGKVCRGHKLHAFVKNRTGASGYKLILDIAPRNTRREVFAQNVILCIPPRGIELLDPSSHLFAKDSSRNGFLRNALDSVRRIPGIKLYLLFKEPWWKNSLGRKARTVTDLPIRQSFYLPSEEKFGLSTVLASYVDMDTCSWWQNWQAKADDGNGNKRSRAYQSSAVRCQEQGYEPANSFVVEELIAQLQQVHSEGVDVSRPVMAVYVDWSWKPGAKGWEVAPFTRRPFLDENIFIAGEAYSDRHGWIEGAFCSAELVIREWFSMRAPEWLDEEEEPYYLGW</sequence>
<evidence type="ECO:0000259" key="1">
    <source>
        <dbReference type="Pfam" id="PF01593"/>
    </source>
</evidence>
<dbReference type="OrthoDB" id="5977782at2759"/>
<reference evidence="2 3" key="1">
    <citation type="journal article" date="2018" name="Mol. Biol. Evol.">
        <title>Analysis of the draft genome of the red seaweed Gracilariopsis chorda provides insights into genome size evolution in Rhodophyta.</title>
        <authorList>
            <person name="Lee J."/>
            <person name="Yang E.C."/>
            <person name="Graf L."/>
            <person name="Yang J.H."/>
            <person name="Qiu H."/>
            <person name="Zel Zion U."/>
            <person name="Chan C.X."/>
            <person name="Stephens T.G."/>
            <person name="Weber A.P.M."/>
            <person name="Boo G.H."/>
            <person name="Boo S.M."/>
            <person name="Kim K.M."/>
            <person name="Shin Y."/>
            <person name="Jung M."/>
            <person name="Lee S.J."/>
            <person name="Yim H.S."/>
            <person name="Lee J.H."/>
            <person name="Bhattacharya D."/>
            <person name="Yoon H.S."/>
        </authorList>
    </citation>
    <scope>NUCLEOTIDE SEQUENCE [LARGE SCALE GENOMIC DNA]</scope>
    <source>
        <strain evidence="2 3">SKKU-2015</strain>
        <tissue evidence="2">Whole body</tissue>
    </source>
</reference>
<organism evidence="2 3">
    <name type="scientific">Gracilariopsis chorda</name>
    <dbReference type="NCBI Taxonomy" id="448386"/>
    <lineage>
        <taxon>Eukaryota</taxon>
        <taxon>Rhodophyta</taxon>
        <taxon>Florideophyceae</taxon>
        <taxon>Rhodymeniophycidae</taxon>
        <taxon>Gracilariales</taxon>
        <taxon>Gracilariaceae</taxon>
        <taxon>Gracilariopsis</taxon>
    </lineage>
</organism>
<dbReference type="Gene3D" id="3.90.660.10">
    <property type="match status" value="1"/>
</dbReference>
<keyword evidence="3" id="KW-1185">Reference proteome</keyword>
<dbReference type="Gene3D" id="1.10.10.1620">
    <property type="match status" value="1"/>
</dbReference>
<dbReference type="Pfam" id="PF01593">
    <property type="entry name" value="Amino_oxidase"/>
    <property type="match status" value="1"/>
</dbReference>
<dbReference type="Proteomes" id="UP000247409">
    <property type="component" value="Unassembled WGS sequence"/>
</dbReference>
<dbReference type="AlphaFoldDB" id="A0A2V3IDY0"/>
<comment type="caution">
    <text evidence="2">The sequence shown here is derived from an EMBL/GenBank/DDBJ whole genome shotgun (WGS) entry which is preliminary data.</text>
</comment>
<dbReference type="Gene3D" id="3.50.50.60">
    <property type="entry name" value="FAD/NAD(P)-binding domain"/>
    <property type="match status" value="1"/>
</dbReference>
<dbReference type="PANTHER" id="PTHR10742:SF410">
    <property type="entry name" value="LYSINE-SPECIFIC HISTONE DEMETHYLASE 2"/>
    <property type="match status" value="1"/>
</dbReference>
<dbReference type="InterPro" id="IPR036188">
    <property type="entry name" value="FAD/NAD-bd_sf"/>
</dbReference>
<dbReference type="SUPFAM" id="SSF51905">
    <property type="entry name" value="FAD/NAD(P)-binding domain"/>
    <property type="match status" value="1"/>
</dbReference>
<evidence type="ECO:0000313" key="2">
    <source>
        <dbReference type="EMBL" id="PXF40274.1"/>
    </source>
</evidence>
<evidence type="ECO:0000313" key="3">
    <source>
        <dbReference type="Proteomes" id="UP000247409"/>
    </source>
</evidence>
<gene>
    <name evidence="2" type="ORF">BWQ96_10019</name>
</gene>
<dbReference type="GO" id="GO:0016491">
    <property type="term" value="F:oxidoreductase activity"/>
    <property type="evidence" value="ECO:0007669"/>
    <property type="project" value="InterPro"/>
</dbReference>
<dbReference type="PANTHER" id="PTHR10742">
    <property type="entry name" value="FLAVIN MONOAMINE OXIDASE"/>
    <property type="match status" value="1"/>
</dbReference>
<proteinExistence type="predicted"/>
<dbReference type="InterPro" id="IPR050281">
    <property type="entry name" value="Flavin_monoamine_oxidase"/>
</dbReference>
<name>A0A2V3IDY0_9FLOR</name>
<accession>A0A2V3IDY0</accession>